<dbReference type="Gene3D" id="1.25.40.10">
    <property type="entry name" value="Tetratricopeptide repeat domain"/>
    <property type="match status" value="1"/>
</dbReference>
<protein>
    <submittedName>
        <fullName evidence="3">Biogenesis AIM24</fullName>
    </submittedName>
</protein>
<evidence type="ECO:0000313" key="3">
    <source>
        <dbReference type="EMBL" id="SEM07386.1"/>
    </source>
</evidence>
<evidence type="ECO:0000256" key="2">
    <source>
        <dbReference type="SAM" id="MobiDB-lite"/>
    </source>
</evidence>
<dbReference type="PROSITE" id="PS50005">
    <property type="entry name" value="TPR"/>
    <property type="match status" value="2"/>
</dbReference>
<dbReference type="PANTHER" id="PTHR12558">
    <property type="entry name" value="CELL DIVISION CYCLE 16,23,27"/>
    <property type="match status" value="1"/>
</dbReference>
<dbReference type="PANTHER" id="PTHR12558:SF13">
    <property type="entry name" value="CELL DIVISION CYCLE PROTEIN 27 HOMOLOG"/>
    <property type="match status" value="1"/>
</dbReference>
<feature type="repeat" description="TPR" evidence="1">
    <location>
        <begin position="52"/>
        <end position="85"/>
    </location>
</feature>
<proteinExistence type="predicted"/>
<evidence type="ECO:0000313" key="4">
    <source>
        <dbReference type="Proteomes" id="UP000182719"/>
    </source>
</evidence>
<feature type="compositionally biased region" description="Pro residues" evidence="2">
    <location>
        <begin position="213"/>
        <end position="222"/>
    </location>
</feature>
<dbReference type="RefSeq" id="WP_083423314.1">
    <property type="nucleotide sequence ID" value="NZ_FOAP01000011.1"/>
</dbReference>
<dbReference type="SUPFAM" id="SSF51219">
    <property type="entry name" value="TRAP-like"/>
    <property type="match status" value="1"/>
</dbReference>
<gene>
    <name evidence="3" type="ORF">SAMN05444354_11159</name>
</gene>
<reference evidence="4" key="1">
    <citation type="submission" date="2016-10" db="EMBL/GenBank/DDBJ databases">
        <authorList>
            <person name="Varghese N."/>
            <person name="Submissions S."/>
        </authorList>
    </citation>
    <scope>NUCLEOTIDE SEQUENCE [LARGE SCALE GENOMIC DNA]</scope>
    <source>
        <strain evidence="4">DSM 17044</strain>
    </source>
</reference>
<dbReference type="InterPro" id="IPR019734">
    <property type="entry name" value="TPR_rpt"/>
</dbReference>
<dbReference type="Pfam" id="PF14559">
    <property type="entry name" value="TPR_19"/>
    <property type="match status" value="1"/>
</dbReference>
<feature type="repeat" description="TPR" evidence="1">
    <location>
        <begin position="86"/>
        <end position="119"/>
    </location>
</feature>
<name>A0A1H7VDR1_STIAU</name>
<dbReference type="InterPro" id="IPR036983">
    <property type="entry name" value="AIM24_sf"/>
</dbReference>
<accession>A0A1H7VDR1</accession>
<feature type="compositionally biased region" description="Low complexity" evidence="2">
    <location>
        <begin position="290"/>
        <end position="320"/>
    </location>
</feature>
<dbReference type="SUPFAM" id="SSF48452">
    <property type="entry name" value="TPR-like"/>
    <property type="match status" value="1"/>
</dbReference>
<dbReference type="Proteomes" id="UP000182719">
    <property type="component" value="Unassembled WGS sequence"/>
</dbReference>
<dbReference type="AlphaFoldDB" id="A0A1H7VDR1"/>
<dbReference type="SMART" id="SM00028">
    <property type="entry name" value="TPR"/>
    <property type="match status" value="3"/>
</dbReference>
<dbReference type="InterPro" id="IPR016031">
    <property type="entry name" value="Trp_RNA-bd_attenuator-like_dom"/>
</dbReference>
<dbReference type="InterPro" id="IPR011990">
    <property type="entry name" value="TPR-like_helical_dom_sf"/>
</dbReference>
<dbReference type="Gene3D" id="3.60.160.10">
    <property type="entry name" value="Mitochondrial biogenesis AIM24"/>
    <property type="match status" value="1"/>
</dbReference>
<keyword evidence="1" id="KW-0802">TPR repeat</keyword>
<dbReference type="Pfam" id="PF13432">
    <property type="entry name" value="TPR_16"/>
    <property type="match status" value="1"/>
</dbReference>
<organism evidence="3 4">
    <name type="scientific">Stigmatella aurantiaca</name>
    <dbReference type="NCBI Taxonomy" id="41"/>
    <lineage>
        <taxon>Bacteria</taxon>
        <taxon>Pseudomonadati</taxon>
        <taxon>Myxococcota</taxon>
        <taxon>Myxococcia</taxon>
        <taxon>Myxococcales</taxon>
        <taxon>Cystobacterineae</taxon>
        <taxon>Archangiaceae</taxon>
        <taxon>Stigmatella</taxon>
    </lineage>
</organism>
<feature type="compositionally biased region" description="Low complexity" evidence="2">
    <location>
        <begin position="327"/>
        <end position="350"/>
    </location>
</feature>
<feature type="region of interest" description="Disordered" evidence="2">
    <location>
        <begin position="211"/>
        <end position="363"/>
    </location>
</feature>
<evidence type="ECO:0000256" key="1">
    <source>
        <dbReference type="PROSITE-ProRule" id="PRU00339"/>
    </source>
</evidence>
<sequence length="664" mass="70061">MATTRAAGPETGPVDDEFLNLLYRGGELLSAGKLTEAQGYLERAHQMQPKNEKGQNLLGLTYFKLGLFDRAAEIYEMLVRENPVDPTLRVNLGLVYLKTNALQRAVREFEVAVDLSPDHKKAHNYLGLALAQQSEYGRAREHFLLSGSDAMAEKMSRAIAGETFVRETPVPLAPERGFPELERPAAASPQGSAPPADAASEELDIDVIEEEPTPPVATPPPGLVARPPALTPRQAPPPPPEDDWGAQFGLDEVPAPQTQPLGEFPEIDADALGSEQAPEQPPLELPVLSAEELAPQAEAAPEVAPVEVAPAAEPEASAPPMGMEMGALAEASSWAEALPGSEEVPQESPFSEPPPPPPAEAASEVPVMSLEELSEDGMPVLTAEPENAEDLAAMAQHEPPPVPVAPEPEALAELPPAEDAFAEAPLPEPVPDVYAVEAPAETEAFAAPVVPAPMLGELAPVLPLADPGAPGTFAVGPEGCSVKVAGQVLLRLEGLVAFSGNLTFQPETKRFRGRATDKPFGEGAGQMVRASGQGALFVEPAARRSFVAMDLGEESAYFRDESVFGFEEPVVFENGRVPSEVAPDLDLVHLRGSGKVLLSLAGPLRLVPVGMQRPVSVPLTHLVGWQGNLTPRVVALLHGGAGEILKTAVELSGEGFALICLPVR</sequence>
<dbReference type="Pfam" id="PF01987">
    <property type="entry name" value="AIM24"/>
    <property type="match status" value="1"/>
</dbReference>
<dbReference type="InterPro" id="IPR002838">
    <property type="entry name" value="AIM24"/>
</dbReference>
<dbReference type="EMBL" id="FOAP01000011">
    <property type="protein sequence ID" value="SEM07386.1"/>
    <property type="molecule type" value="Genomic_DNA"/>
</dbReference>
<keyword evidence="4" id="KW-1185">Reference proteome</keyword>
<dbReference type="OrthoDB" id="5507417at2"/>